<dbReference type="InterPro" id="IPR036388">
    <property type="entry name" value="WH-like_DNA-bd_sf"/>
</dbReference>
<protein>
    <recommendedName>
        <fullName evidence="4">OmpR/PhoB-type domain-containing protein</fullName>
    </recommendedName>
</protein>
<name>A0ABQ4EJZ6_9ACTN</name>
<feature type="compositionally biased region" description="Low complexity" evidence="3">
    <location>
        <begin position="147"/>
        <end position="168"/>
    </location>
</feature>
<sequence length="275" mass="28296">MSVVAIHPRTPSPAGPRRPASARRRSPVAETAPVIRVTVDLPLVGGRVTPELTLLLGLVRELRDQGADVVTETRLPGRPATDPGLPGLPDSVLTGLPDSVLPDVAASVLSDVAGSGLPGIAGSALPGLSEPLLGGVAGPVPGAVAPVRPVETGAEPTGPGSSAAASATGPGGAGTGALRVLTGPRVVLQGGRPVPFTRLEFDLLVFLARNPRRVFTRLQLLSNVWGYEHAVARTVDVHVRRLRAKFARSVPLVTTVHGVGYRLADDAPVRIDDRA</sequence>
<evidence type="ECO:0000256" key="3">
    <source>
        <dbReference type="SAM" id="MobiDB-lite"/>
    </source>
</evidence>
<dbReference type="EMBL" id="BONX01000008">
    <property type="protein sequence ID" value="GIG95078.1"/>
    <property type="molecule type" value="Genomic_DNA"/>
</dbReference>
<comment type="caution">
    <text evidence="5">The sequence shown here is derived from an EMBL/GenBank/DDBJ whole genome shotgun (WGS) entry which is preliminary data.</text>
</comment>
<dbReference type="SMART" id="SM00862">
    <property type="entry name" value="Trans_reg_C"/>
    <property type="match status" value="1"/>
</dbReference>
<evidence type="ECO:0000256" key="2">
    <source>
        <dbReference type="PROSITE-ProRule" id="PRU01091"/>
    </source>
</evidence>
<dbReference type="CDD" id="cd00383">
    <property type="entry name" value="trans_reg_C"/>
    <property type="match status" value="1"/>
</dbReference>
<dbReference type="PROSITE" id="PS51755">
    <property type="entry name" value="OMPR_PHOB"/>
    <property type="match status" value="1"/>
</dbReference>
<dbReference type="Proteomes" id="UP000621500">
    <property type="component" value="Unassembled WGS sequence"/>
</dbReference>
<accession>A0ABQ4EJZ6</accession>
<feature type="domain" description="OmpR/PhoB-type" evidence="4">
    <location>
        <begin position="170"/>
        <end position="265"/>
    </location>
</feature>
<dbReference type="RefSeq" id="WP_203856686.1">
    <property type="nucleotide sequence ID" value="NZ_BAAAZQ010000016.1"/>
</dbReference>
<dbReference type="Gene3D" id="1.10.10.10">
    <property type="entry name" value="Winged helix-like DNA-binding domain superfamily/Winged helix DNA-binding domain"/>
    <property type="match status" value="1"/>
</dbReference>
<proteinExistence type="predicted"/>
<reference evidence="5 6" key="1">
    <citation type="submission" date="2021-01" db="EMBL/GenBank/DDBJ databases">
        <title>Whole genome shotgun sequence of Plantactinospora mayteni NBRC 109088.</title>
        <authorList>
            <person name="Komaki H."/>
            <person name="Tamura T."/>
        </authorList>
    </citation>
    <scope>NUCLEOTIDE SEQUENCE [LARGE SCALE GENOMIC DNA]</scope>
    <source>
        <strain evidence="5 6">NBRC 109088</strain>
    </source>
</reference>
<keyword evidence="6" id="KW-1185">Reference proteome</keyword>
<evidence type="ECO:0000259" key="4">
    <source>
        <dbReference type="PROSITE" id="PS51755"/>
    </source>
</evidence>
<evidence type="ECO:0000256" key="1">
    <source>
        <dbReference type="ARBA" id="ARBA00023125"/>
    </source>
</evidence>
<feature type="region of interest" description="Disordered" evidence="3">
    <location>
        <begin position="1"/>
        <end position="28"/>
    </location>
</feature>
<dbReference type="InterPro" id="IPR016032">
    <property type="entry name" value="Sig_transdc_resp-reg_C-effctor"/>
</dbReference>
<keyword evidence="1 2" id="KW-0238">DNA-binding</keyword>
<evidence type="ECO:0000313" key="5">
    <source>
        <dbReference type="EMBL" id="GIG95078.1"/>
    </source>
</evidence>
<feature type="region of interest" description="Disordered" evidence="3">
    <location>
        <begin position="147"/>
        <end position="172"/>
    </location>
</feature>
<dbReference type="Pfam" id="PF00486">
    <property type="entry name" value="Trans_reg_C"/>
    <property type="match status" value="1"/>
</dbReference>
<gene>
    <name evidence="5" type="ORF">Pma05_16510</name>
</gene>
<evidence type="ECO:0000313" key="6">
    <source>
        <dbReference type="Proteomes" id="UP000621500"/>
    </source>
</evidence>
<dbReference type="InterPro" id="IPR001867">
    <property type="entry name" value="OmpR/PhoB-type_DNA-bd"/>
</dbReference>
<organism evidence="5 6">
    <name type="scientific">Plantactinospora mayteni</name>
    <dbReference type="NCBI Taxonomy" id="566021"/>
    <lineage>
        <taxon>Bacteria</taxon>
        <taxon>Bacillati</taxon>
        <taxon>Actinomycetota</taxon>
        <taxon>Actinomycetes</taxon>
        <taxon>Micromonosporales</taxon>
        <taxon>Micromonosporaceae</taxon>
        <taxon>Plantactinospora</taxon>
    </lineage>
</organism>
<feature type="DNA-binding region" description="OmpR/PhoB-type" evidence="2">
    <location>
        <begin position="170"/>
        <end position="265"/>
    </location>
</feature>
<dbReference type="SUPFAM" id="SSF46894">
    <property type="entry name" value="C-terminal effector domain of the bipartite response regulators"/>
    <property type="match status" value="1"/>
</dbReference>